<feature type="region of interest" description="Disordered" evidence="3">
    <location>
        <begin position="721"/>
        <end position="762"/>
    </location>
</feature>
<feature type="region of interest" description="Disordered" evidence="3">
    <location>
        <begin position="362"/>
        <end position="406"/>
    </location>
</feature>
<feature type="compositionally biased region" description="Basic residues" evidence="3">
    <location>
        <begin position="565"/>
        <end position="576"/>
    </location>
</feature>
<feature type="compositionally biased region" description="Basic residues" evidence="3">
    <location>
        <begin position="119"/>
        <end position="143"/>
    </location>
</feature>
<keyword evidence="2" id="KW-0539">Nucleus</keyword>
<dbReference type="PANTHER" id="PTHR16198:SF2">
    <property type="entry name" value="INO80 COMPLEX SUBUNIT D"/>
    <property type="match status" value="1"/>
</dbReference>
<keyword evidence="6" id="KW-1185">Reference proteome</keyword>
<dbReference type="RefSeq" id="XP_038058197.1">
    <property type="nucleotide sequence ID" value="XM_038202269.1"/>
</dbReference>
<dbReference type="PANTHER" id="PTHR16198">
    <property type="match status" value="1"/>
</dbReference>
<feature type="compositionally biased region" description="Acidic residues" evidence="3">
    <location>
        <begin position="743"/>
        <end position="756"/>
    </location>
</feature>
<dbReference type="EnsemblMetazoa" id="XM_038202269.1">
    <property type="protein sequence ID" value="XP_038058197.1"/>
    <property type="gene ID" value="LOC119729625"/>
</dbReference>
<dbReference type="GeneID" id="119729625"/>
<feature type="compositionally biased region" description="Polar residues" evidence="3">
    <location>
        <begin position="179"/>
        <end position="188"/>
    </location>
</feature>
<feature type="region of interest" description="Disordered" evidence="3">
    <location>
        <begin position="544"/>
        <end position="599"/>
    </location>
</feature>
<feature type="region of interest" description="Disordered" evidence="3">
    <location>
        <begin position="176"/>
        <end position="280"/>
    </location>
</feature>
<reference evidence="5" key="1">
    <citation type="submission" date="2022-11" db="UniProtKB">
        <authorList>
            <consortium name="EnsemblMetazoa"/>
        </authorList>
    </citation>
    <scope>IDENTIFICATION</scope>
</reference>
<dbReference type="GO" id="GO:0005634">
    <property type="term" value="C:nucleus"/>
    <property type="evidence" value="ECO:0007669"/>
    <property type="project" value="UniProtKB-SubCell"/>
</dbReference>
<organism evidence="5 6">
    <name type="scientific">Patiria miniata</name>
    <name type="common">Bat star</name>
    <name type="synonym">Asterina miniata</name>
    <dbReference type="NCBI Taxonomy" id="46514"/>
    <lineage>
        <taxon>Eukaryota</taxon>
        <taxon>Metazoa</taxon>
        <taxon>Echinodermata</taxon>
        <taxon>Eleutherozoa</taxon>
        <taxon>Asterozoa</taxon>
        <taxon>Asteroidea</taxon>
        <taxon>Valvatacea</taxon>
        <taxon>Valvatida</taxon>
        <taxon>Asterinidae</taxon>
        <taxon>Patiria</taxon>
    </lineage>
</organism>
<protein>
    <recommendedName>
        <fullName evidence="4">KANL2-like probable zinc-finger domain-containing protein</fullName>
    </recommendedName>
</protein>
<feature type="compositionally biased region" description="Basic and acidic residues" evidence="3">
    <location>
        <begin position="99"/>
        <end position="118"/>
    </location>
</feature>
<evidence type="ECO:0000313" key="6">
    <source>
        <dbReference type="Proteomes" id="UP000887568"/>
    </source>
</evidence>
<feature type="region of interest" description="Disordered" evidence="3">
    <location>
        <begin position="89"/>
        <end position="157"/>
    </location>
</feature>
<evidence type="ECO:0000256" key="1">
    <source>
        <dbReference type="ARBA" id="ARBA00004123"/>
    </source>
</evidence>
<evidence type="ECO:0000313" key="5">
    <source>
        <dbReference type="EnsemblMetazoa" id="XP_038058197.1"/>
    </source>
</evidence>
<evidence type="ECO:0000256" key="3">
    <source>
        <dbReference type="SAM" id="MobiDB-lite"/>
    </source>
</evidence>
<feature type="compositionally biased region" description="Polar residues" evidence="3">
    <location>
        <begin position="586"/>
        <end position="599"/>
    </location>
</feature>
<feature type="compositionally biased region" description="Basic and acidic residues" evidence="3">
    <location>
        <begin position="217"/>
        <end position="239"/>
    </location>
</feature>
<feature type="domain" description="KANL2-like probable zinc-finger" evidence="4">
    <location>
        <begin position="19"/>
        <end position="77"/>
    </location>
</feature>
<feature type="compositionally biased region" description="Low complexity" evidence="3">
    <location>
        <begin position="383"/>
        <end position="397"/>
    </location>
</feature>
<dbReference type="OrthoDB" id="10038011at2759"/>
<dbReference type="InterPro" id="IPR025927">
    <property type="entry name" value="Znf_KANL2-like"/>
</dbReference>
<comment type="subcellular location">
    <subcellularLocation>
        <location evidence="1">Nucleus</location>
    </subcellularLocation>
</comment>
<sequence length="1073" mass="118641">MYEGKHIHFSEDQKPLCSCSTKVCKQRRINGYAFCIRHILEDKSAPYYQCEFVNRYNGLPCTNPIKRGGNSKFCVSHLQVLGLVPKKTKKSKAGVVSHEQNDIPRIEPHNAVIEERANRSKVPKEKKKKDKHKRKHEKHRNRSKKSDATQAEGAVSDNSLTFNPLELLLRSSPHLPSVESANLPSAATHNGPDDGSAAGATEKPKKKSRSRQSSLQDRMRDKLEKNKVRLKLQRERELQARLQQAAKPQSPDQCTTSPAPSLGTPSSSLSHPSLFADFGDHLPSMPPHLAHSKTKADTANLPFAVTNLPPLSASVVQAQTKKPRTLYTKKLGLKSLDNLREIYQHEEERRLDLFSLGLEYSSDEDDEDRFPHRRYTPRFPDYSSSSSSRSSLSSPSDRSSRQERLEELSSRLGSQCACLVQSDRCQRSQRLKSKRLCLALIKAAREHSFGAVVSLLGLRRQPLTRPKVELPPDRTCVSKEESGEACQEEAMPYSGHCYRHILEDEHQELFHQCSAEFPGGFRCIEPAFDMQNDNPLCLEHCKRMRMQPKQKKPRKKTKPSALTRPNKKKKIRRNVRPQKPIPPAVPQSNSGFPHSFNIRSTSFNMPPRLSLPEDIDPNNMNLDFGIDTSDLRMTSDADNSDLNSEAGGSDLSEILPKLPMDIPDLSLFEPEEFTKFVKEHEEAGKNGDSDYMPIPMPTREEQEELERAILEVSKTVSSVQESLDQLSKHSMDQHLPTSNAMFDDQDNSGDSGDQDGMDGLPRDLQSAANRLLQDTMRQNSVEAMGASMHHPGDLANSVSTSNMSVTQASGPLHVMTSMSGQPAFHDTGGHFSGVGGLMGPNQNALPVAQLHSQQLEPLRMPNSVLMGNGMVQMNSAMLNLQRQMANSPQSPHGNPMSPHHVLTPHSAQISSAMLQQPRTLAGQPSPMHSPAISMASSNNQQMTLPSFRQTWSVAPSPTAHMLSNSNLLGVMNQHSPDSTPSHTPNHAPNHAPILYPQMNFPQKFGFPPGASDLAMAKTLGMAFNANNSTTINSAGQNHISYVTSLAQTQDSSAASATVSTVASNFTTKASTVT</sequence>
<name>A0A914A2Y5_PATMI</name>
<accession>A0A914A2Y5</accession>
<feature type="domain" description="KANL2-like probable zinc-finger" evidence="4">
    <location>
        <begin position="483"/>
        <end position="540"/>
    </location>
</feature>
<dbReference type="Proteomes" id="UP000887568">
    <property type="component" value="Unplaced"/>
</dbReference>
<dbReference type="Pfam" id="PF13891">
    <property type="entry name" value="zf-C3HC3H_KANSL2"/>
    <property type="match status" value="2"/>
</dbReference>
<dbReference type="AlphaFoldDB" id="A0A914A2Y5"/>
<dbReference type="OMA" id="QTSTWCV"/>
<feature type="compositionally biased region" description="Polar residues" evidence="3">
    <location>
        <begin position="250"/>
        <end position="271"/>
    </location>
</feature>
<proteinExistence type="predicted"/>
<evidence type="ECO:0000256" key="2">
    <source>
        <dbReference type="ARBA" id="ARBA00023242"/>
    </source>
</evidence>
<feature type="region of interest" description="Disordered" evidence="3">
    <location>
        <begin position="635"/>
        <end position="654"/>
    </location>
</feature>
<evidence type="ECO:0000259" key="4">
    <source>
        <dbReference type="Pfam" id="PF13891"/>
    </source>
</evidence>
<feature type="compositionally biased region" description="Basic residues" evidence="3">
    <location>
        <begin position="544"/>
        <end position="558"/>
    </location>
</feature>